<dbReference type="HOGENOM" id="CLU_1929596_0_0_1"/>
<evidence type="ECO:0000313" key="1">
    <source>
        <dbReference type="EMBL" id="EKC41120.1"/>
    </source>
</evidence>
<protein>
    <submittedName>
        <fullName evidence="1">Uncharacterized protein</fullName>
    </submittedName>
</protein>
<gene>
    <name evidence="1" type="ORF">CGI_10022881</name>
</gene>
<dbReference type="AlphaFoldDB" id="K1RHY0"/>
<reference evidence="1" key="1">
    <citation type="journal article" date="2012" name="Nature">
        <title>The oyster genome reveals stress adaptation and complexity of shell formation.</title>
        <authorList>
            <person name="Zhang G."/>
            <person name="Fang X."/>
            <person name="Guo X."/>
            <person name="Li L."/>
            <person name="Luo R."/>
            <person name="Xu F."/>
            <person name="Yang P."/>
            <person name="Zhang L."/>
            <person name="Wang X."/>
            <person name="Qi H."/>
            <person name="Xiong Z."/>
            <person name="Que H."/>
            <person name="Xie Y."/>
            <person name="Holland P.W."/>
            <person name="Paps J."/>
            <person name="Zhu Y."/>
            <person name="Wu F."/>
            <person name="Chen Y."/>
            <person name="Wang J."/>
            <person name="Peng C."/>
            <person name="Meng J."/>
            <person name="Yang L."/>
            <person name="Liu J."/>
            <person name="Wen B."/>
            <person name="Zhang N."/>
            <person name="Huang Z."/>
            <person name="Zhu Q."/>
            <person name="Feng Y."/>
            <person name="Mount A."/>
            <person name="Hedgecock D."/>
            <person name="Xu Z."/>
            <person name="Liu Y."/>
            <person name="Domazet-Loso T."/>
            <person name="Du Y."/>
            <person name="Sun X."/>
            <person name="Zhang S."/>
            <person name="Liu B."/>
            <person name="Cheng P."/>
            <person name="Jiang X."/>
            <person name="Li J."/>
            <person name="Fan D."/>
            <person name="Wang W."/>
            <person name="Fu W."/>
            <person name="Wang T."/>
            <person name="Wang B."/>
            <person name="Zhang J."/>
            <person name="Peng Z."/>
            <person name="Li Y."/>
            <person name="Li N."/>
            <person name="Wang J."/>
            <person name="Chen M."/>
            <person name="He Y."/>
            <person name="Tan F."/>
            <person name="Song X."/>
            <person name="Zheng Q."/>
            <person name="Huang R."/>
            <person name="Yang H."/>
            <person name="Du X."/>
            <person name="Chen L."/>
            <person name="Yang M."/>
            <person name="Gaffney P.M."/>
            <person name="Wang S."/>
            <person name="Luo L."/>
            <person name="She Z."/>
            <person name="Ming Y."/>
            <person name="Huang W."/>
            <person name="Zhang S."/>
            <person name="Huang B."/>
            <person name="Zhang Y."/>
            <person name="Qu T."/>
            <person name="Ni P."/>
            <person name="Miao G."/>
            <person name="Wang J."/>
            <person name="Wang Q."/>
            <person name="Steinberg C.E."/>
            <person name="Wang H."/>
            <person name="Li N."/>
            <person name="Qian L."/>
            <person name="Zhang G."/>
            <person name="Li Y."/>
            <person name="Yang H."/>
            <person name="Liu X."/>
            <person name="Wang J."/>
            <person name="Yin Y."/>
            <person name="Wang J."/>
        </authorList>
    </citation>
    <scope>NUCLEOTIDE SEQUENCE [LARGE SCALE GENOMIC DNA]</scope>
    <source>
        <strain evidence="1">05x7-T-G4-1.051#20</strain>
    </source>
</reference>
<name>K1RHY0_MAGGI</name>
<proteinExistence type="predicted"/>
<sequence>MDSNCRLKVLSGKVVPTESKCPEAKGKDDIVGDSWPPTQGAVSNDLFVMAARTASTAKLNIPGSSLETAVEDVHVPATRNSLARESVGRGQPLGAAPNLEYLPSGVQTRVTDARAMPSPSGLCRVCLVDQT</sequence>
<organism evidence="1">
    <name type="scientific">Magallana gigas</name>
    <name type="common">Pacific oyster</name>
    <name type="synonym">Crassostrea gigas</name>
    <dbReference type="NCBI Taxonomy" id="29159"/>
    <lineage>
        <taxon>Eukaryota</taxon>
        <taxon>Metazoa</taxon>
        <taxon>Spiralia</taxon>
        <taxon>Lophotrochozoa</taxon>
        <taxon>Mollusca</taxon>
        <taxon>Bivalvia</taxon>
        <taxon>Autobranchia</taxon>
        <taxon>Pteriomorphia</taxon>
        <taxon>Ostreida</taxon>
        <taxon>Ostreoidea</taxon>
        <taxon>Ostreidae</taxon>
        <taxon>Magallana</taxon>
    </lineage>
</organism>
<dbReference type="InParanoid" id="K1RHY0"/>
<accession>K1RHY0</accession>
<dbReference type="EMBL" id="JH817583">
    <property type="protein sequence ID" value="EKC41120.1"/>
    <property type="molecule type" value="Genomic_DNA"/>
</dbReference>